<sequence length="253" mass="28669">MKVHPKNSINIAFSNLHVAQMTITHANFASSVWTSRCLVLPLKQANTMGGGSGAKRPLIVCAQQQQQNERNEDSSGASTRRDIILRSSTAAVLLAIFRFSGKRPSYLGVQKNPPSLALCPRTPNCVSTAEELNDPSHFVPPWTYNPENGRGRKNPVSREQAMKELLDVINSTRPDNFNPRIVEQRDDYIYVEYESPIFGFVDDVEFWFRPGERSLVEYRSASRIGQTDFDINRKRIRVLRLALEKKGWQSVMS</sequence>
<name>A0A8T2RBN4_CERRI</name>
<evidence type="ECO:0008006" key="3">
    <source>
        <dbReference type="Google" id="ProtNLM"/>
    </source>
</evidence>
<organism evidence="1 2">
    <name type="scientific">Ceratopteris richardii</name>
    <name type="common">Triangle waterfern</name>
    <dbReference type="NCBI Taxonomy" id="49495"/>
    <lineage>
        <taxon>Eukaryota</taxon>
        <taxon>Viridiplantae</taxon>
        <taxon>Streptophyta</taxon>
        <taxon>Embryophyta</taxon>
        <taxon>Tracheophyta</taxon>
        <taxon>Polypodiopsida</taxon>
        <taxon>Polypodiidae</taxon>
        <taxon>Polypodiales</taxon>
        <taxon>Pteridineae</taxon>
        <taxon>Pteridaceae</taxon>
        <taxon>Parkerioideae</taxon>
        <taxon>Ceratopteris</taxon>
    </lineage>
</organism>
<evidence type="ECO:0000313" key="1">
    <source>
        <dbReference type="EMBL" id="KAH7292945.1"/>
    </source>
</evidence>
<dbReference type="InterPro" id="IPR010865">
    <property type="entry name" value="DUF1499"/>
</dbReference>
<dbReference type="Pfam" id="PF07386">
    <property type="entry name" value="DUF1499"/>
    <property type="match status" value="1"/>
</dbReference>
<dbReference type="PANTHER" id="PTHR34801:SF2">
    <property type="entry name" value="EXPRESSED PROTEIN"/>
    <property type="match status" value="1"/>
</dbReference>
<proteinExistence type="predicted"/>
<dbReference type="PANTHER" id="PTHR34801">
    <property type="entry name" value="EXPRESSED PROTEIN"/>
    <property type="match status" value="1"/>
</dbReference>
<dbReference type="AlphaFoldDB" id="A0A8T2RBN4"/>
<dbReference type="OMA" id="DNFTPHI"/>
<keyword evidence="2" id="KW-1185">Reference proteome</keyword>
<comment type="caution">
    <text evidence="1">The sequence shown here is derived from an EMBL/GenBank/DDBJ whole genome shotgun (WGS) entry which is preliminary data.</text>
</comment>
<dbReference type="OrthoDB" id="41501at2759"/>
<gene>
    <name evidence="1" type="ORF">KP509_28G004600</name>
</gene>
<reference evidence="1" key="1">
    <citation type="submission" date="2021-08" db="EMBL/GenBank/DDBJ databases">
        <title>WGS assembly of Ceratopteris richardii.</title>
        <authorList>
            <person name="Marchant D.B."/>
            <person name="Chen G."/>
            <person name="Jenkins J."/>
            <person name="Shu S."/>
            <person name="Leebens-Mack J."/>
            <person name="Grimwood J."/>
            <person name="Schmutz J."/>
            <person name="Soltis P."/>
            <person name="Soltis D."/>
            <person name="Chen Z.-H."/>
        </authorList>
    </citation>
    <scope>NUCLEOTIDE SEQUENCE</scope>
    <source>
        <strain evidence="1">Whitten #5841</strain>
        <tissue evidence="1">Leaf</tissue>
    </source>
</reference>
<protein>
    <recommendedName>
        <fullName evidence="3">DUF1499 domain-containing protein</fullName>
    </recommendedName>
</protein>
<dbReference type="Proteomes" id="UP000825935">
    <property type="component" value="Chromosome 28"/>
</dbReference>
<accession>A0A8T2RBN4</accession>
<evidence type="ECO:0000313" key="2">
    <source>
        <dbReference type="Proteomes" id="UP000825935"/>
    </source>
</evidence>
<dbReference type="EMBL" id="CM035433">
    <property type="protein sequence ID" value="KAH7292945.1"/>
    <property type="molecule type" value="Genomic_DNA"/>
</dbReference>